<evidence type="ECO:0000313" key="3">
    <source>
        <dbReference type="Proteomes" id="UP000198211"/>
    </source>
</evidence>
<keyword evidence="3" id="KW-1185">Reference proteome</keyword>
<comment type="caution">
    <text evidence="2">The sequence shown here is derived from an EMBL/GenBank/DDBJ whole genome shotgun (WGS) entry which is preliminary data.</text>
</comment>
<name>A0A225WYC3_9STRA</name>
<evidence type="ECO:0000256" key="1">
    <source>
        <dbReference type="SAM" id="MobiDB-lite"/>
    </source>
</evidence>
<dbReference type="OrthoDB" id="121905at2759"/>
<reference evidence="3" key="1">
    <citation type="submission" date="2017-03" db="EMBL/GenBank/DDBJ databases">
        <title>Phytopthora megakarya and P. palmivora, two closely related causual agents of cacao black pod achieved similar genome size and gene model numbers by different mechanisms.</title>
        <authorList>
            <person name="Ali S."/>
            <person name="Shao J."/>
            <person name="Larry D.J."/>
            <person name="Kronmiller B."/>
            <person name="Shen D."/>
            <person name="Strem M.D."/>
            <person name="Melnick R.L."/>
            <person name="Guiltinan M.J."/>
            <person name="Tyler B.M."/>
            <person name="Meinhardt L.W."/>
            <person name="Bailey B.A."/>
        </authorList>
    </citation>
    <scope>NUCLEOTIDE SEQUENCE [LARGE SCALE GENOMIC DNA]</scope>
    <source>
        <strain evidence="3">zdho120</strain>
    </source>
</reference>
<evidence type="ECO:0000313" key="2">
    <source>
        <dbReference type="EMBL" id="OWZ21810.1"/>
    </source>
</evidence>
<organism evidence="2 3">
    <name type="scientific">Phytophthora megakarya</name>
    <dbReference type="NCBI Taxonomy" id="4795"/>
    <lineage>
        <taxon>Eukaryota</taxon>
        <taxon>Sar</taxon>
        <taxon>Stramenopiles</taxon>
        <taxon>Oomycota</taxon>
        <taxon>Peronosporomycetes</taxon>
        <taxon>Peronosporales</taxon>
        <taxon>Peronosporaceae</taxon>
        <taxon>Phytophthora</taxon>
    </lineage>
</organism>
<dbReference type="InterPro" id="IPR043502">
    <property type="entry name" value="DNA/RNA_pol_sf"/>
</dbReference>
<feature type="compositionally biased region" description="Basic and acidic residues" evidence="1">
    <location>
        <begin position="1"/>
        <end position="13"/>
    </location>
</feature>
<dbReference type="Proteomes" id="UP000198211">
    <property type="component" value="Unassembled WGS sequence"/>
</dbReference>
<dbReference type="AlphaFoldDB" id="A0A225WYC3"/>
<proteinExistence type="predicted"/>
<dbReference type="SUPFAM" id="SSF56672">
    <property type="entry name" value="DNA/RNA polymerases"/>
    <property type="match status" value="1"/>
</dbReference>
<protein>
    <submittedName>
        <fullName evidence="2">Uncharacterized protein</fullName>
    </submittedName>
</protein>
<feature type="region of interest" description="Disordered" evidence="1">
    <location>
        <begin position="1"/>
        <end position="23"/>
    </location>
</feature>
<accession>A0A225WYC3</accession>
<dbReference type="EMBL" id="NBNE01000187">
    <property type="protein sequence ID" value="OWZ21810.1"/>
    <property type="molecule type" value="Genomic_DNA"/>
</dbReference>
<sequence>MANVTSEEHADFKKKQRNSPAKVPPYKLRLKHDAAPFRCKARQFRPLQSAFMNEFNRNLVNLGLIYETRVVTAFAALPLKKLKVNQFRQAVDYKPLTAMSEAIAGVMPNLKSKRKRLKGKKNTFIYISSAGFGSNL</sequence>
<gene>
    <name evidence="2" type="ORF">PHMEG_0003589</name>
</gene>